<dbReference type="EMBL" id="JAHXZJ010002609">
    <property type="protein sequence ID" value="KAH0539250.1"/>
    <property type="molecule type" value="Genomic_DNA"/>
</dbReference>
<keyword evidence="3" id="KW-1185">Reference proteome</keyword>
<accession>A0AAV7HHA6</accession>
<feature type="compositionally biased region" description="Acidic residues" evidence="1">
    <location>
        <begin position="45"/>
        <end position="57"/>
    </location>
</feature>
<comment type="caution">
    <text evidence="2">The sequence shown here is derived from an EMBL/GenBank/DDBJ whole genome shotgun (WGS) entry which is preliminary data.</text>
</comment>
<evidence type="ECO:0000313" key="2">
    <source>
        <dbReference type="EMBL" id="KAH0539250.1"/>
    </source>
</evidence>
<sequence>MGRLSSTDNNTDARSRSFISTFHGLEAMPMPLASSSTLQGVKDDKDEEEEKEEDDDMGVMQGTMRKPLQLSVTRG</sequence>
<dbReference type="Proteomes" id="UP000826195">
    <property type="component" value="Unassembled WGS sequence"/>
</dbReference>
<reference evidence="2 3" key="1">
    <citation type="journal article" date="2021" name="J. Hered.">
        <title>A chromosome-level genome assembly of the parasitoid wasp, Cotesia glomerata (Hymenoptera: Braconidae).</title>
        <authorList>
            <person name="Pinto B.J."/>
            <person name="Weis J.J."/>
            <person name="Gamble T."/>
            <person name="Ode P.J."/>
            <person name="Paul R."/>
            <person name="Zaspel J.M."/>
        </authorList>
    </citation>
    <scope>NUCLEOTIDE SEQUENCE [LARGE SCALE GENOMIC DNA]</scope>
    <source>
        <strain evidence="2">CgM1</strain>
    </source>
</reference>
<feature type="region of interest" description="Disordered" evidence="1">
    <location>
        <begin position="29"/>
        <end position="75"/>
    </location>
</feature>
<proteinExistence type="predicted"/>
<dbReference type="AlphaFoldDB" id="A0AAV7HHA6"/>
<name>A0AAV7HHA6_COTGL</name>
<gene>
    <name evidence="2" type="ORF">KQX54_003044</name>
</gene>
<evidence type="ECO:0000313" key="3">
    <source>
        <dbReference type="Proteomes" id="UP000826195"/>
    </source>
</evidence>
<organism evidence="2 3">
    <name type="scientific">Cotesia glomerata</name>
    <name type="common">Lepidopteran parasitic wasp</name>
    <name type="synonym">Apanteles glomeratus</name>
    <dbReference type="NCBI Taxonomy" id="32391"/>
    <lineage>
        <taxon>Eukaryota</taxon>
        <taxon>Metazoa</taxon>
        <taxon>Ecdysozoa</taxon>
        <taxon>Arthropoda</taxon>
        <taxon>Hexapoda</taxon>
        <taxon>Insecta</taxon>
        <taxon>Pterygota</taxon>
        <taxon>Neoptera</taxon>
        <taxon>Endopterygota</taxon>
        <taxon>Hymenoptera</taxon>
        <taxon>Apocrita</taxon>
        <taxon>Ichneumonoidea</taxon>
        <taxon>Braconidae</taxon>
        <taxon>Microgastrinae</taxon>
        <taxon>Cotesia</taxon>
    </lineage>
</organism>
<protein>
    <submittedName>
        <fullName evidence="2">Uncharacterized protein</fullName>
    </submittedName>
</protein>
<evidence type="ECO:0000256" key="1">
    <source>
        <dbReference type="SAM" id="MobiDB-lite"/>
    </source>
</evidence>